<dbReference type="Gene3D" id="3.90.75.20">
    <property type="match status" value="2"/>
</dbReference>
<protein>
    <recommendedName>
        <fullName evidence="5">CDAN1-interacting nuclease 1</fullName>
    </recommendedName>
</protein>
<keyword evidence="4" id="KW-0539">Nucleus</keyword>
<dbReference type="InterPro" id="IPR044925">
    <property type="entry name" value="His-Me_finger_sf"/>
</dbReference>
<name>A0A812PQE1_9DINO</name>
<evidence type="ECO:0000313" key="8">
    <source>
        <dbReference type="Proteomes" id="UP000604046"/>
    </source>
</evidence>
<evidence type="ECO:0000259" key="6">
    <source>
        <dbReference type="SMART" id="SM00507"/>
    </source>
</evidence>
<dbReference type="EMBL" id="CAJNDS010002166">
    <property type="protein sequence ID" value="CAE7357847.1"/>
    <property type="molecule type" value="Genomic_DNA"/>
</dbReference>
<evidence type="ECO:0000256" key="4">
    <source>
        <dbReference type="ARBA" id="ARBA00023242"/>
    </source>
</evidence>
<evidence type="ECO:0000256" key="2">
    <source>
        <dbReference type="ARBA" id="ARBA00004496"/>
    </source>
</evidence>
<dbReference type="InterPro" id="IPR003615">
    <property type="entry name" value="HNH_nuc"/>
</dbReference>
<dbReference type="GO" id="GO:0005737">
    <property type="term" value="C:cytoplasm"/>
    <property type="evidence" value="ECO:0007669"/>
    <property type="project" value="UniProtKB-SubCell"/>
</dbReference>
<dbReference type="Pfam" id="PF14811">
    <property type="entry name" value="TPD"/>
    <property type="match status" value="1"/>
</dbReference>
<organism evidence="7 8">
    <name type="scientific">Symbiodinium natans</name>
    <dbReference type="NCBI Taxonomy" id="878477"/>
    <lineage>
        <taxon>Eukaryota</taxon>
        <taxon>Sar</taxon>
        <taxon>Alveolata</taxon>
        <taxon>Dinophyceae</taxon>
        <taxon>Suessiales</taxon>
        <taxon>Symbiodiniaceae</taxon>
        <taxon>Symbiodinium</taxon>
    </lineage>
</organism>
<evidence type="ECO:0000256" key="3">
    <source>
        <dbReference type="ARBA" id="ARBA00022490"/>
    </source>
</evidence>
<dbReference type="PANTHER" id="PTHR31661">
    <property type="entry name" value="SIMILAR TO CDNA SEQUENCE BC052040"/>
    <property type="match status" value="1"/>
</dbReference>
<feature type="domain" description="HNH nuclease" evidence="6">
    <location>
        <begin position="672"/>
        <end position="722"/>
    </location>
</feature>
<reference evidence="7" key="1">
    <citation type="submission" date="2021-02" db="EMBL/GenBank/DDBJ databases">
        <authorList>
            <person name="Dougan E. K."/>
            <person name="Rhodes N."/>
            <person name="Thang M."/>
            <person name="Chan C."/>
        </authorList>
    </citation>
    <scope>NUCLEOTIDE SEQUENCE</scope>
</reference>
<evidence type="ECO:0000313" key="7">
    <source>
        <dbReference type="EMBL" id="CAE7357847.1"/>
    </source>
</evidence>
<dbReference type="AlphaFoldDB" id="A0A812PQE1"/>
<evidence type="ECO:0000256" key="1">
    <source>
        <dbReference type="ARBA" id="ARBA00004123"/>
    </source>
</evidence>
<dbReference type="Pfam" id="PF13392">
    <property type="entry name" value="HNH_3"/>
    <property type="match status" value="2"/>
</dbReference>
<feature type="domain" description="HNH nuclease" evidence="6">
    <location>
        <begin position="859"/>
        <end position="908"/>
    </location>
</feature>
<keyword evidence="8" id="KW-1185">Reference proteome</keyword>
<keyword evidence="3" id="KW-0963">Cytoplasm</keyword>
<dbReference type="OrthoDB" id="6105938at2759"/>
<dbReference type="PANTHER" id="PTHR31661:SF1">
    <property type="entry name" value="CDAN1-INTERACTING NUCLEASE 1"/>
    <property type="match status" value="1"/>
</dbReference>
<dbReference type="Proteomes" id="UP000604046">
    <property type="component" value="Unassembled WGS sequence"/>
</dbReference>
<gene>
    <name evidence="7" type="ORF">SNAT2548_LOCUS19108</name>
</gene>
<accession>A0A812PQE1</accession>
<dbReference type="SUPFAM" id="SSF54060">
    <property type="entry name" value="His-Me finger endonucleases"/>
    <property type="match status" value="2"/>
</dbReference>
<dbReference type="SMART" id="SM00507">
    <property type="entry name" value="HNHc"/>
    <property type="match status" value="2"/>
</dbReference>
<dbReference type="GO" id="GO:0005634">
    <property type="term" value="C:nucleus"/>
    <property type="evidence" value="ECO:0007669"/>
    <property type="project" value="UniProtKB-SubCell"/>
</dbReference>
<comment type="subcellular location">
    <subcellularLocation>
        <location evidence="2">Cytoplasm</location>
    </subcellularLocation>
    <subcellularLocation>
        <location evidence="1">Nucleus</location>
    </subcellularLocation>
</comment>
<comment type="caution">
    <text evidence="7">The sequence shown here is derived from an EMBL/GenBank/DDBJ whole genome shotgun (WGS) entry which is preliminary data.</text>
</comment>
<evidence type="ECO:0000256" key="5">
    <source>
        <dbReference type="ARBA" id="ARBA00023480"/>
    </source>
</evidence>
<proteinExistence type="predicted"/>
<dbReference type="InterPro" id="IPR029404">
    <property type="entry name" value="CDIN1"/>
</dbReference>
<sequence length="1006" mass="111500">MVLGALSRKPEISALEFCGKAGEKNFNFLGCGRLAEARKEVTRYFKIRNGEDPESSSDEELTWVLLLGVVAVVSEIPCVFSTFRFDNVLEFWGPSTTTRYAAFQPRKAQSLEEVEEIKAALKTGAEWRKEILELNGSSWYFCYFEAGDPSSDSKYDFAALSWQIPHRLRLPSSVTLRGAQRALRQKGARFGEELPPVRSEMMPQGLQSSALGLDRPFDGSLPTGRHSSLPELCWIEELVPIFTEKEEQVIADTIAKSYFNFRKLAPEEMEGMLQSLQSSLPEGRVPSAGVAASMRRVLSMNATLFHSFRLKKEMKKPSSRNRILKMRQAEVPCVPVLSREMNMPPSSVLKHILTEEDLQGRTLSELFGLLASALEERSFTDSWEQEAQEVLQEALAKPLDPWALREVLWTVENDAEAGQAQARLTATAFEHDVGEICRDAGISFQTEEELMLSEAVKGTPDLLFDAPVQLQIPHDRMIRWMECKSFYGTSFNRILGPKLLKQAKRYVDELGPGALVFMHGASLSLVKSLEKLGVVVLDGSGLGTSEFISRPPSIAGPEAEFWPIRLPAGAGRKRRKPRKPRQEKKNGRACLSSMAICRERPASGSVDCANYGLAPQKFVCHWHASLCNFSSAQIPGAAGAWYVSSWGRIKVASGSVTYGSLTRSGYRAVCIARARYQVHRLVATTFLGLPPTADHWQVNHVDGDRSNNHVHNLEWATASQNAAHSWSSNLQRRTGGTLRRKSVLWRLCGDEAWSWCSSQREAALTCGVSRQSVSNCCRGLQKSAAGDSARYEFESAASPTEHDILHGESWKLGRHPGETPPIPGLMVSNHGRVRFLTRHHSHTTCGSRQPDGYFRIKAGGRHYKVHRLVAGTFLGEPASMTMQVNHKDGNPGNNTLANLEYVTPSENVSHSYANGRAGKSGTSKAVEARRKEANVGWAHFPSIRAAAVHTGIKESAISAICKMQAPSSTPYHWEFRFPVQEALPGEEWRPVVLEGARVQGQRPGTS</sequence>